<dbReference type="OrthoDB" id="198303at2759"/>
<accession>D8LR10</accession>
<evidence type="ECO:0000313" key="2">
    <source>
        <dbReference type="Proteomes" id="UP000002630"/>
    </source>
</evidence>
<protein>
    <submittedName>
        <fullName evidence="1">Uncharacterized protein</fullName>
    </submittedName>
</protein>
<dbReference type="Proteomes" id="UP000002630">
    <property type="component" value="Linkage Group LG18"/>
</dbReference>
<proteinExistence type="predicted"/>
<gene>
    <name evidence="1" type="ORF">Esi_0061_0114</name>
</gene>
<dbReference type="EMBL" id="FN649743">
    <property type="protein sequence ID" value="CBN77683.1"/>
    <property type="molecule type" value="Genomic_DNA"/>
</dbReference>
<dbReference type="EMBL" id="FN648830">
    <property type="protein sequence ID" value="CBN77683.1"/>
    <property type="molecule type" value="Genomic_DNA"/>
</dbReference>
<dbReference type="AlphaFoldDB" id="D8LR10"/>
<organism evidence="1 2">
    <name type="scientific">Ectocarpus siliculosus</name>
    <name type="common">Brown alga</name>
    <name type="synonym">Conferva siliculosa</name>
    <dbReference type="NCBI Taxonomy" id="2880"/>
    <lineage>
        <taxon>Eukaryota</taxon>
        <taxon>Sar</taxon>
        <taxon>Stramenopiles</taxon>
        <taxon>Ochrophyta</taxon>
        <taxon>PX clade</taxon>
        <taxon>Phaeophyceae</taxon>
        <taxon>Ectocarpales</taxon>
        <taxon>Ectocarpaceae</taxon>
        <taxon>Ectocarpus</taxon>
    </lineage>
</organism>
<name>D8LR10_ECTSI</name>
<dbReference type="InParanoid" id="D8LR10"/>
<keyword evidence="2" id="KW-1185">Reference proteome</keyword>
<sequence length="89" mass="9770">MAEEGNDRRCGGAEEWADRELEDFLRAPLTGCLSEVPGIGLRDSGLLGEGEGDDCIKNTFQLIGKFLMLRGSNEEDGTLVQYTFGRTLK</sequence>
<evidence type="ECO:0000313" key="1">
    <source>
        <dbReference type="EMBL" id="CBN77683.1"/>
    </source>
</evidence>
<reference evidence="1 2" key="1">
    <citation type="journal article" date="2010" name="Nature">
        <title>The Ectocarpus genome and the independent evolution of multicellularity in brown algae.</title>
        <authorList>
            <person name="Cock J.M."/>
            <person name="Sterck L."/>
            <person name="Rouze P."/>
            <person name="Scornet D."/>
            <person name="Allen A.E."/>
            <person name="Amoutzias G."/>
            <person name="Anthouard V."/>
            <person name="Artiguenave F."/>
            <person name="Aury J.M."/>
            <person name="Badger J.H."/>
            <person name="Beszteri B."/>
            <person name="Billiau K."/>
            <person name="Bonnet E."/>
            <person name="Bothwell J.H."/>
            <person name="Bowler C."/>
            <person name="Boyen C."/>
            <person name="Brownlee C."/>
            <person name="Carrano C.J."/>
            <person name="Charrier B."/>
            <person name="Cho G.Y."/>
            <person name="Coelho S.M."/>
            <person name="Collen J."/>
            <person name="Corre E."/>
            <person name="Da Silva C."/>
            <person name="Delage L."/>
            <person name="Delaroque N."/>
            <person name="Dittami S.M."/>
            <person name="Doulbeau S."/>
            <person name="Elias M."/>
            <person name="Farnham G."/>
            <person name="Gachon C.M."/>
            <person name="Gschloessl B."/>
            <person name="Heesch S."/>
            <person name="Jabbari K."/>
            <person name="Jubin C."/>
            <person name="Kawai H."/>
            <person name="Kimura K."/>
            <person name="Kloareg B."/>
            <person name="Kupper F.C."/>
            <person name="Lang D."/>
            <person name="Le Bail A."/>
            <person name="Leblanc C."/>
            <person name="Lerouge P."/>
            <person name="Lohr M."/>
            <person name="Lopez P.J."/>
            <person name="Martens C."/>
            <person name="Maumus F."/>
            <person name="Michel G."/>
            <person name="Miranda-Saavedra D."/>
            <person name="Morales J."/>
            <person name="Moreau H."/>
            <person name="Motomura T."/>
            <person name="Nagasato C."/>
            <person name="Napoli C.A."/>
            <person name="Nelson D.R."/>
            <person name="Nyvall-Collen P."/>
            <person name="Peters A.F."/>
            <person name="Pommier C."/>
            <person name="Potin P."/>
            <person name="Poulain J."/>
            <person name="Quesneville H."/>
            <person name="Read B."/>
            <person name="Rensing S.A."/>
            <person name="Ritter A."/>
            <person name="Rousvoal S."/>
            <person name="Samanta M."/>
            <person name="Samson G."/>
            <person name="Schroeder D.C."/>
            <person name="Segurens B."/>
            <person name="Strittmatter M."/>
            <person name="Tonon T."/>
            <person name="Tregear J.W."/>
            <person name="Valentin K."/>
            <person name="von Dassow P."/>
            <person name="Yamagishi T."/>
            <person name="Van de Peer Y."/>
            <person name="Wincker P."/>
        </authorList>
    </citation>
    <scope>NUCLEOTIDE SEQUENCE [LARGE SCALE GENOMIC DNA]</scope>
    <source>
        <strain evidence="2">Ec32 / CCAP1310/4</strain>
    </source>
</reference>